<evidence type="ECO:0000259" key="8">
    <source>
        <dbReference type="Pfam" id="PF02397"/>
    </source>
</evidence>
<dbReference type="Pfam" id="PF02397">
    <property type="entry name" value="Bac_transf"/>
    <property type="match status" value="1"/>
</dbReference>
<gene>
    <name evidence="9" type="ORF">AVDCRST_MAG69-1070</name>
</gene>
<name>A0A6J4S4G4_9ACTN</name>
<feature type="transmembrane region" description="Helical" evidence="7">
    <location>
        <begin position="138"/>
        <end position="158"/>
    </location>
</feature>
<dbReference type="SUPFAM" id="SSF51735">
    <property type="entry name" value="NAD(P)-binding Rossmann-fold domains"/>
    <property type="match status" value="1"/>
</dbReference>
<feature type="domain" description="Bacterial sugar transferase" evidence="8">
    <location>
        <begin position="301"/>
        <end position="490"/>
    </location>
</feature>
<feature type="transmembrane region" description="Helical" evidence="7">
    <location>
        <begin position="75"/>
        <end position="97"/>
    </location>
</feature>
<evidence type="ECO:0000256" key="6">
    <source>
        <dbReference type="ARBA" id="ARBA00023136"/>
    </source>
</evidence>
<evidence type="ECO:0000256" key="5">
    <source>
        <dbReference type="ARBA" id="ARBA00022989"/>
    </source>
</evidence>
<keyword evidence="6 7" id="KW-0472">Membrane</keyword>
<evidence type="ECO:0000313" key="9">
    <source>
        <dbReference type="EMBL" id="CAA9486082.1"/>
    </source>
</evidence>
<dbReference type="NCBIfam" id="TIGR03025">
    <property type="entry name" value="EPS_sugtrans"/>
    <property type="match status" value="1"/>
</dbReference>
<dbReference type="PANTHER" id="PTHR30576:SF10">
    <property type="entry name" value="SLL5057 PROTEIN"/>
    <property type="match status" value="1"/>
</dbReference>
<dbReference type="PANTHER" id="PTHR30576">
    <property type="entry name" value="COLANIC BIOSYNTHESIS UDP-GLUCOSE LIPID CARRIER TRANSFERASE"/>
    <property type="match status" value="1"/>
</dbReference>
<comment type="similarity">
    <text evidence="2">Belongs to the bacterial sugar transferase family.</text>
</comment>
<evidence type="ECO:0000256" key="2">
    <source>
        <dbReference type="ARBA" id="ARBA00006464"/>
    </source>
</evidence>
<dbReference type="InterPro" id="IPR003362">
    <property type="entry name" value="Bact_transf"/>
</dbReference>
<dbReference type="InterPro" id="IPR036291">
    <property type="entry name" value="NAD(P)-bd_dom_sf"/>
</dbReference>
<evidence type="ECO:0000256" key="4">
    <source>
        <dbReference type="ARBA" id="ARBA00022692"/>
    </source>
</evidence>
<organism evidence="9">
    <name type="scientific">uncultured Solirubrobacteraceae bacterium</name>
    <dbReference type="NCBI Taxonomy" id="1162706"/>
    <lineage>
        <taxon>Bacteria</taxon>
        <taxon>Bacillati</taxon>
        <taxon>Actinomycetota</taxon>
        <taxon>Thermoleophilia</taxon>
        <taxon>Solirubrobacterales</taxon>
        <taxon>Solirubrobacteraceae</taxon>
        <taxon>environmental samples</taxon>
    </lineage>
</organism>
<proteinExistence type="inferred from homology"/>
<dbReference type="Gene3D" id="3.40.50.720">
    <property type="entry name" value="NAD(P)-binding Rossmann-like Domain"/>
    <property type="match status" value="1"/>
</dbReference>
<keyword evidence="4 7" id="KW-0812">Transmembrane</keyword>
<dbReference type="GO" id="GO:0016020">
    <property type="term" value="C:membrane"/>
    <property type="evidence" value="ECO:0007669"/>
    <property type="project" value="UniProtKB-SubCell"/>
</dbReference>
<feature type="transmembrane region" description="Helical" evidence="7">
    <location>
        <begin position="47"/>
        <end position="69"/>
    </location>
</feature>
<keyword evidence="3 9" id="KW-0808">Transferase</keyword>
<evidence type="ECO:0000256" key="7">
    <source>
        <dbReference type="SAM" id="Phobius"/>
    </source>
</evidence>
<feature type="transmembrane region" description="Helical" evidence="7">
    <location>
        <begin position="303"/>
        <end position="327"/>
    </location>
</feature>
<evidence type="ECO:0000256" key="1">
    <source>
        <dbReference type="ARBA" id="ARBA00004141"/>
    </source>
</evidence>
<sequence length="496" mass="53559">MATSQMDSIMESALAGERGTRSASDVLGPASPADLVTRSRWPVLRRLMALGDSLAVLLGALVGAAVAGLDTAEAGMCAAVLIAAWAIAGWLFGIYAGDDLRAWATGVPVTPRLLITALTVIWPYYALLKGLGEASADLAAFSALVVGTPLVIAGRTMARGIVHRRPELRQSVLIVGSGVIASQLVTKLRSQTQYGLDPVGFVDDDPHLLGEESIPHLGRLADLPAVLRRDSIDRVIFAFSRAGHGDLLRSIRASRDAKVAVDIVPRLFEFLDGVQGLVNVGGLPLLSMTVPRLSRRSQGAKRALDAVTAAGVLLVLSPILLTIALLIKLESPGPVLFKQRRVGRNGERFEVFKFRSMYQDAEERKAEFADLNNVGDGVMFKIHQDPRVTGLGQILRRYSIDELPQLLNVLRGEMSLVGPRPLIEREADALAEDWHARRLDLRPGLTGPWQVSGRSDTTVEEMVRFDYTYVAGWSLARDVEILCATVPAVLSGRGAY</sequence>
<feature type="transmembrane region" description="Helical" evidence="7">
    <location>
        <begin position="109"/>
        <end position="126"/>
    </location>
</feature>
<dbReference type="EC" id="2.7.8.6" evidence="9"/>
<dbReference type="InterPro" id="IPR017475">
    <property type="entry name" value="EPS_sugar_tfrase"/>
</dbReference>
<protein>
    <submittedName>
        <fullName evidence="9">Exopolysaccharide biosynthesis polyprenyl glycosylphosphotransferase</fullName>
        <ecNumber evidence="9">2.7.8.6</ecNumber>
    </submittedName>
</protein>
<dbReference type="GO" id="GO:0047360">
    <property type="term" value="F:undecaprenyl-phosphate galactose phosphotransferase activity"/>
    <property type="evidence" value="ECO:0007669"/>
    <property type="project" value="UniProtKB-EC"/>
</dbReference>
<dbReference type="AlphaFoldDB" id="A0A6J4S4G4"/>
<accession>A0A6J4S4G4</accession>
<keyword evidence="5 7" id="KW-1133">Transmembrane helix</keyword>
<dbReference type="EMBL" id="CADCVP010000121">
    <property type="protein sequence ID" value="CAA9486082.1"/>
    <property type="molecule type" value="Genomic_DNA"/>
</dbReference>
<dbReference type="Pfam" id="PF13727">
    <property type="entry name" value="CoA_binding_3"/>
    <property type="match status" value="1"/>
</dbReference>
<comment type="subcellular location">
    <subcellularLocation>
        <location evidence="1">Membrane</location>
        <topology evidence="1">Multi-pass membrane protein</topology>
    </subcellularLocation>
</comment>
<evidence type="ECO:0000256" key="3">
    <source>
        <dbReference type="ARBA" id="ARBA00022679"/>
    </source>
</evidence>
<reference evidence="9" key="1">
    <citation type="submission" date="2020-02" db="EMBL/GenBank/DDBJ databases">
        <authorList>
            <person name="Meier V. D."/>
        </authorList>
    </citation>
    <scope>NUCLEOTIDE SEQUENCE</scope>
    <source>
        <strain evidence="9">AVDCRST_MAG69</strain>
    </source>
</reference>